<dbReference type="RefSeq" id="WP_111516503.1">
    <property type="nucleotide sequence ID" value="NZ_QFYR01000006.1"/>
</dbReference>
<evidence type="ECO:0000313" key="7">
    <source>
        <dbReference type="Proteomes" id="UP000249725"/>
    </source>
</evidence>
<dbReference type="PANTHER" id="PTHR32303">
    <property type="entry name" value="QUINOPROTEIN ALCOHOL DEHYDROGENASE (CYTOCHROME C)"/>
    <property type="match status" value="1"/>
</dbReference>
<comment type="similarity">
    <text evidence="2">Belongs to the bacterial PQQ dehydrogenase family.</text>
</comment>
<proteinExistence type="inferred from homology"/>
<evidence type="ECO:0000256" key="2">
    <source>
        <dbReference type="ARBA" id="ARBA00008156"/>
    </source>
</evidence>
<dbReference type="AlphaFoldDB" id="A0A328ABQ4"/>
<dbReference type="OrthoDB" id="9794322at2"/>
<feature type="domain" description="Pyrrolo-quinoline quinone repeat" evidence="5">
    <location>
        <begin position="46"/>
        <end position="651"/>
    </location>
</feature>
<evidence type="ECO:0000259" key="5">
    <source>
        <dbReference type="Pfam" id="PF01011"/>
    </source>
</evidence>
<dbReference type="Pfam" id="PF01011">
    <property type="entry name" value="PQQ"/>
    <property type="match status" value="1"/>
</dbReference>
<dbReference type="Proteomes" id="UP000249725">
    <property type="component" value="Unassembled WGS sequence"/>
</dbReference>
<keyword evidence="4" id="KW-0732">Signal</keyword>
<name>A0A328ABQ4_9CAUL</name>
<dbReference type="InterPro" id="IPR018391">
    <property type="entry name" value="PQQ_b-propeller_rpt"/>
</dbReference>
<dbReference type="GO" id="GO:0016491">
    <property type="term" value="F:oxidoreductase activity"/>
    <property type="evidence" value="ECO:0007669"/>
    <property type="project" value="UniProtKB-KW"/>
</dbReference>
<evidence type="ECO:0000256" key="1">
    <source>
        <dbReference type="ARBA" id="ARBA00001931"/>
    </source>
</evidence>
<evidence type="ECO:0000256" key="4">
    <source>
        <dbReference type="SAM" id="SignalP"/>
    </source>
</evidence>
<dbReference type="PANTHER" id="PTHR32303:SF4">
    <property type="entry name" value="QUINOPROTEIN GLUCOSE DEHYDROGENASE"/>
    <property type="match status" value="1"/>
</dbReference>
<sequence>MTELTRRSISAAGLALFLAGNGISTTAEAQSAGGPSIGDGVQNGEWPTYAGNLGAWRYSPLDQVKADNFNQLQIAWRFKADNMGPAPDTNLQATPLMKNGVLYLTAGTRRAAVALDARNGELLWKYSINEGQRGREGPRQGSGRGLSYWTDGQEERVIYVTPGYQMIGLDAKTGLPIPGFGKNGIVDLKAELDQEGLDPTTAKIGLNATPLVVGDIIVVGAAHEPGDAPNKKNVKGAVRGYDVRTGKRLWIFHTIPGKGEVGNNTWLNGSDEYTGNTGVWAQMSADPQLGLVYIGVESPTGDWYGGNRPGDNLFSESIVALDVKTGKRRWHYQMIHHGLWDRDVPCAAILADITVRGKKIKAIAQPTKQAWLYVLDRETGKPVWPIPEKPVPKGDVPGEWYAPTQPMPSKPPAYDRQGVAIDDLIDFTPELRAEAVKLVSNYKIGPLYTPPVLSKWPGPLATLMMPAVQGGTNWPGGSFDPETNTVYVFSQTLIGALGIGPIDPEVSDAGMGLNIARDPNATGVRRRGRIDVQGLPLIKPPYGRVTAIDLNKGDIAWQIAHGETPDYVKNHPALKGMNIPRTGSNALIGPLTTKTLVIIGDGQPTTGADGVRSGWLRAYDKATGKEVGQVRMPSRQSGSPMTYALDGKQYIAVASSGPDSPGELVVYALP</sequence>
<gene>
    <name evidence="6" type="ORF">DJ018_18705</name>
</gene>
<feature type="signal peptide" evidence="4">
    <location>
        <begin position="1"/>
        <end position="29"/>
    </location>
</feature>
<dbReference type="EMBL" id="QFYR01000006">
    <property type="protein sequence ID" value="RAK50774.1"/>
    <property type="molecule type" value="Genomic_DNA"/>
</dbReference>
<dbReference type="InterPro" id="IPR002372">
    <property type="entry name" value="PQQ_rpt_dom"/>
</dbReference>
<feature type="chain" id="PRO_5016333921" evidence="4">
    <location>
        <begin position="30"/>
        <end position="670"/>
    </location>
</feature>
<dbReference type="SMART" id="SM00564">
    <property type="entry name" value="PQQ"/>
    <property type="match status" value="4"/>
</dbReference>
<protein>
    <submittedName>
        <fullName evidence="6">Pyrroloquinoline quinone-dependent dehydrogenase</fullName>
    </submittedName>
</protein>
<dbReference type="InterPro" id="IPR011047">
    <property type="entry name" value="Quinoprotein_ADH-like_sf"/>
</dbReference>
<keyword evidence="7" id="KW-1185">Reference proteome</keyword>
<comment type="cofactor">
    <cofactor evidence="1">
        <name>pyrroloquinoline quinone</name>
        <dbReference type="ChEBI" id="CHEBI:58442"/>
    </cofactor>
</comment>
<organism evidence="6 7">
    <name type="scientific">Phenylobacterium deserti</name>
    <dbReference type="NCBI Taxonomy" id="1914756"/>
    <lineage>
        <taxon>Bacteria</taxon>
        <taxon>Pseudomonadati</taxon>
        <taxon>Pseudomonadota</taxon>
        <taxon>Alphaproteobacteria</taxon>
        <taxon>Caulobacterales</taxon>
        <taxon>Caulobacteraceae</taxon>
        <taxon>Phenylobacterium</taxon>
    </lineage>
</organism>
<keyword evidence="3" id="KW-0560">Oxidoreductase</keyword>
<evidence type="ECO:0000313" key="6">
    <source>
        <dbReference type="EMBL" id="RAK50774.1"/>
    </source>
</evidence>
<comment type="caution">
    <text evidence="6">The sequence shown here is derived from an EMBL/GenBank/DDBJ whole genome shotgun (WGS) entry which is preliminary data.</text>
</comment>
<evidence type="ECO:0000256" key="3">
    <source>
        <dbReference type="ARBA" id="ARBA00023002"/>
    </source>
</evidence>
<dbReference type="SUPFAM" id="SSF50998">
    <property type="entry name" value="Quinoprotein alcohol dehydrogenase-like"/>
    <property type="match status" value="1"/>
</dbReference>
<reference evidence="7" key="1">
    <citation type="submission" date="2018-05" db="EMBL/GenBank/DDBJ databases">
        <authorList>
            <person name="Li X."/>
        </authorList>
    </citation>
    <scope>NUCLEOTIDE SEQUENCE [LARGE SCALE GENOMIC DNA]</scope>
    <source>
        <strain evidence="7">YIM 73061</strain>
    </source>
</reference>
<dbReference type="Gene3D" id="2.140.10.10">
    <property type="entry name" value="Quinoprotein alcohol dehydrogenase-like superfamily"/>
    <property type="match status" value="2"/>
</dbReference>
<accession>A0A328ABQ4</accession>